<protein>
    <submittedName>
        <fullName evidence="1">Uncharacterized protein</fullName>
    </submittedName>
</protein>
<dbReference type="RefSeq" id="WP_260416503.1">
    <property type="nucleotide sequence ID" value="NZ_BOMC01000077.1"/>
</dbReference>
<dbReference type="Proteomes" id="UP000542742">
    <property type="component" value="Unassembled WGS sequence"/>
</dbReference>
<comment type="caution">
    <text evidence="1">The sequence shown here is derived from an EMBL/GenBank/DDBJ whole genome shotgun (WGS) entry which is preliminary data.</text>
</comment>
<gene>
    <name evidence="1" type="ORF">BKA14_002583</name>
</gene>
<organism evidence="1 2">
    <name type="scientific">Paractinoplanes abujensis</name>
    <dbReference type="NCBI Taxonomy" id="882441"/>
    <lineage>
        <taxon>Bacteria</taxon>
        <taxon>Bacillati</taxon>
        <taxon>Actinomycetota</taxon>
        <taxon>Actinomycetes</taxon>
        <taxon>Micromonosporales</taxon>
        <taxon>Micromonosporaceae</taxon>
        <taxon>Paractinoplanes</taxon>
    </lineage>
</organism>
<dbReference type="EMBL" id="JACHMF010000001">
    <property type="protein sequence ID" value="MBB4692435.1"/>
    <property type="molecule type" value="Genomic_DNA"/>
</dbReference>
<sequence length="40" mass="4227">MKKTDWILATLLTAAGALLMAGNVNGLDEESLAHPTESRS</sequence>
<name>A0A7W7CSA7_9ACTN</name>
<evidence type="ECO:0000313" key="1">
    <source>
        <dbReference type="EMBL" id="MBB4692435.1"/>
    </source>
</evidence>
<dbReference type="AlphaFoldDB" id="A0A7W7CSA7"/>
<keyword evidence="2" id="KW-1185">Reference proteome</keyword>
<evidence type="ECO:0000313" key="2">
    <source>
        <dbReference type="Proteomes" id="UP000542742"/>
    </source>
</evidence>
<reference evidence="1 2" key="1">
    <citation type="submission" date="2020-08" db="EMBL/GenBank/DDBJ databases">
        <title>Sequencing the genomes of 1000 actinobacteria strains.</title>
        <authorList>
            <person name="Klenk H.-P."/>
        </authorList>
    </citation>
    <scope>NUCLEOTIDE SEQUENCE [LARGE SCALE GENOMIC DNA]</scope>
    <source>
        <strain evidence="1 2">DSM 45518</strain>
    </source>
</reference>
<accession>A0A7W7CSA7</accession>
<proteinExistence type="predicted"/>